<protein>
    <submittedName>
        <fullName evidence="1">Uncharacterized protein</fullName>
    </submittedName>
</protein>
<dbReference type="EMBL" id="LT607751">
    <property type="protein sequence ID" value="SCG73823.1"/>
    <property type="molecule type" value="Genomic_DNA"/>
</dbReference>
<evidence type="ECO:0000313" key="1">
    <source>
        <dbReference type="EMBL" id="SCG73823.1"/>
    </source>
</evidence>
<dbReference type="AlphaFoldDB" id="A0A1C5JTK7"/>
<dbReference type="Proteomes" id="UP000198210">
    <property type="component" value="Chromosome I"/>
</dbReference>
<reference evidence="1 2" key="1">
    <citation type="submission" date="2016-06" db="EMBL/GenBank/DDBJ databases">
        <authorList>
            <person name="Kjaerup R.B."/>
            <person name="Dalgaard T.S."/>
            <person name="Juul-Madsen H.R."/>
        </authorList>
    </citation>
    <scope>NUCLEOTIDE SEQUENCE [LARGE SCALE GENOMIC DNA]</scope>
    <source>
        <strain evidence="1 2">DSM 45097</strain>
    </source>
</reference>
<gene>
    <name evidence="1" type="ORF">GA0074704_4958</name>
</gene>
<keyword evidence="2" id="KW-1185">Reference proteome</keyword>
<name>A0A1C5JTK7_9ACTN</name>
<dbReference type="RefSeq" id="WP_088972697.1">
    <property type="nucleotide sequence ID" value="NZ_JBHLYF010000002.1"/>
</dbReference>
<sequence>MVELRDKMITALAAADLAGPAREQVAAVCAEVAERHCQEFGHAPAVRSGEIGELADGEPALGWAPTEPGQRAW</sequence>
<proteinExistence type="predicted"/>
<evidence type="ECO:0000313" key="2">
    <source>
        <dbReference type="Proteomes" id="UP000198210"/>
    </source>
</evidence>
<organism evidence="1 2">
    <name type="scientific">Micromonospora siamensis</name>
    <dbReference type="NCBI Taxonomy" id="299152"/>
    <lineage>
        <taxon>Bacteria</taxon>
        <taxon>Bacillati</taxon>
        <taxon>Actinomycetota</taxon>
        <taxon>Actinomycetes</taxon>
        <taxon>Micromonosporales</taxon>
        <taxon>Micromonosporaceae</taxon>
        <taxon>Micromonospora</taxon>
    </lineage>
</organism>
<accession>A0A1C5JTK7</accession>